<dbReference type="PROSITE" id="PS51755">
    <property type="entry name" value="OMPR_PHOB"/>
    <property type="match status" value="1"/>
</dbReference>
<dbReference type="GO" id="GO:0006355">
    <property type="term" value="P:regulation of DNA-templated transcription"/>
    <property type="evidence" value="ECO:0007669"/>
    <property type="project" value="InterPro"/>
</dbReference>
<gene>
    <name evidence="5" type="ORF">SAMN04487901_1232</name>
</gene>
<evidence type="ECO:0000313" key="5">
    <source>
        <dbReference type="EMBL" id="SDH33650.1"/>
    </source>
</evidence>
<accession>A0A1G8BM43</accession>
<feature type="DNA-binding region" description="OmpR/PhoB-type" evidence="2">
    <location>
        <begin position="139"/>
        <end position="234"/>
    </location>
</feature>
<keyword evidence="1 2" id="KW-0238">DNA-binding</keyword>
<keyword evidence="3" id="KW-0812">Transmembrane</keyword>
<evidence type="ECO:0000313" key="6">
    <source>
        <dbReference type="Proteomes" id="UP000198779"/>
    </source>
</evidence>
<keyword evidence="3" id="KW-1133">Transmembrane helix</keyword>
<evidence type="ECO:0000256" key="2">
    <source>
        <dbReference type="PROSITE-ProRule" id="PRU01091"/>
    </source>
</evidence>
<dbReference type="InterPro" id="IPR001867">
    <property type="entry name" value="OmpR/PhoB-type_DNA-bd"/>
</dbReference>
<sequence>MQEINKEDKIIFTTMKQRYVGVVFLALTIASGMVSLNSYKSTEVLVTADMNQALAKALEEQQSDVISADTIQVFNNHLQIEGLRGNAVLAVDTKKGFRPRPQVSTATILSLSDQRPSMILWSMALLWGLFGLYQHRRLSLLGLYGGLTLQEGRFVNAKGSEVKLTPMQQQLMEMLWQSPSHQLSKAEICDALWPKKPDASETLYTLIRRLKPIIEEQSDLKIESDRGKSYSLKIR</sequence>
<dbReference type="Proteomes" id="UP000198779">
    <property type="component" value="Unassembled WGS sequence"/>
</dbReference>
<proteinExistence type="predicted"/>
<dbReference type="AlphaFoldDB" id="A0A1G8BM43"/>
<dbReference type="GO" id="GO:0000160">
    <property type="term" value="P:phosphorelay signal transduction system"/>
    <property type="evidence" value="ECO:0007669"/>
    <property type="project" value="InterPro"/>
</dbReference>
<keyword evidence="3" id="KW-0472">Membrane</keyword>
<dbReference type="Pfam" id="PF00486">
    <property type="entry name" value="Trans_reg_C"/>
    <property type="match status" value="1"/>
</dbReference>
<dbReference type="SMART" id="SM00862">
    <property type="entry name" value="Trans_reg_C"/>
    <property type="match status" value="1"/>
</dbReference>
<dbReference type="Gene3D" id="1.10.10.10">
    <property type="entry name" value="Winged helix-like DNA-binding domain superfamily/Winged helix DNA-binding domain"/>
    <property type="match status" value="1"/>
</dbReference>
<feature type="transmembrane region" description="Helical" evidence="3">
    <location>
        <begin position="20"/>
        <end position="39"/>
    </location>
</feature>
<dbReference type="EMBL" id="FNCQ01000023">
    <property type="protein sequence ID" value="SDH33650.1"/>
    <property type="molecule type" value="Genomic_DNA"/>
</dbReference>
<dbReference type="STRING" id="645274.SAMN04487901_1232"/>
<evidence type="ECO:0000256" key="1">
    <source>
        <dbReference type="ARBA" id="ARBA00023125"/>
    </source>
</evidence>
<dbReference type="InterPro" id="IPR016032">
    <property type="entry name" value="Sig_transdc_resp-reg_C-effctor"/>
</dbReference>
<dbReference type="InterPro" id="IPR036388">
    <property type="entry name" value="WH-like_DNA-bd_sf"/>
</dbReference>
<evidence type="ECO:0000259" key="4">
    <source>
        <dbReference type="PROSITE" id="PS51755"/>
    </source>
</evidence>
<evidence type="ECO:0000256" key="3">
    <source>
        <dbReference type="SAM" id="Phobius"/>
    </source>
</evidence>
<organism evidence="5 6">
    <name type="scientific">Prevotella communis</name>
    <dbReference type="NCBI Taxonomy" id="2913614"/>
    <lineage>
        <taxon>Bacteria</taxon>
        <taxon>Pseudomonadati</taxon>
        <taxon>Bacteroidota</taxon>
        <taxon>Bacteroidia</taxon>
        <taxon>Bacteroidales</taxon>
        <taxon>Prevotellaceae</taxon>
        <taxon>Prevotella</taxon>
    </lineage>
</organism>
<name>A0A1G8BM43_9BACT</name>
<keyword evidence="6" id="KW-1185">Reference proteome</keyword>
<protein>
    <submittedName>
        <fullName evidence="5">Transcriptional regulatory protein, C terminal</fullName>
    </submittedName>
</protein>
<reference evidence="6" key="1">
    <citation type="submission" date="2016-10" db="EMBL/GenBank/DDBJ databases">
        <authorList>
            <person name="Varghese N."/>
            <person name="Submissions S."/>
        </authorList>
    </citation>
    <scope>NUCLEOTIDE SEQUENCE [LARGE SCALE GENOMIC DNA]</scope>
    <source>
        <strain evidence="6">BP1-148</strain>
    </source>
</reference>
<feature type="domain" description="OmpR/PhoB-type" evidence="4">
    <location>
        <begin position="139"/>
        <end position="234"/>
    </location>
</feature>
<dbReference type="GO" id="GO:0003677">
    <property type="term" value="F:DNA binding"/>
    <property type="evidence" value="ECO:0007669"/>
    <property type="project" value="UniProtKB-UniRule"/>
</dbReference>
<dbReference type="SUPFAM" id="SSF46894">
    <property type="entry name" value="C-terminal effector domain of the bipartite response regulators"/>
    <property type="match status" value="1"/>
</dbReference>